<comment type="caution">
    <text evidence="2">The sequence shown here is derived from an EMBL/GenBank/DDBJ whole genome shotgun (WGS) entry which is preliminary data.</text>
</comment>
<evidence type="ECO:0000313" key="2">
    <source>
        <dbReference type="EMBL" id="NML29056.1"/>
    </source>
</evidence>
<evidence type="ECO:0000256" key="1">
    <source>
        <dbReference type="SAM" id="MobiDB-lite"/>
    </source>
</evidence>
<proteinExistence type="predicted"/>
<sequence length="154" mass="17329">MAIAYAIRVDGFGPPVEVTEVLKPRIDPDELRGKFIVLDVLGRDASGRFYNIEMQARRHAGWNARSTYYLARTLANQLKNGDGDTRLKPVIGCSSKLVRCRRGSPGSNTGRRKARWAPSPTPQSVRRWRNCSTSRKTTKPAAWRLCANVRCVTR</sequence>
<feature type="region of interest" description="Disordered" evidence="1">
    <location>
        <begin position="102"/>
        <end position="133"/>
    </location>
</feature>
<evidence type="ECO:0008006" key="4">
    <source>
        <dbReference type="Google" id="ProtNLM"/>
    </source>
</evidence>
<dbReference type="Pfam" id="PF12784">
    <property type="entry name" value="PDDEXK_2"/>
    <property type="match status" value="1"/>
</dbReference>
<protein>
    <recommendedName>
        <fullName evidence="4">Rpn family recombination-promoting nuclease/putative transposase</fullName>
    </recommendedName>
</protein>
<keyword evidence="3" id="KW-1185">Reference proteome</keyword>
<accession>A0A848GEG0</accession>
<dbReference type="EMBL" id="JABBGA010000047">
    <property type="protein sequence ID" value="NML29056.1"/>
    <property type="molecule type" value="Genomic_DNA"/>
</dbReference>
<organism evidence="2 3">
    <name type="scientific">Zoogloea dura</name>
    <dbReference type="NCBI Taxonomy" id="2728840"/>
    <lineage>
        <taxon>Bacteria</taxon>
        <taxon>Pseudomonadati</taxon>
        <taxon>Pseudomonadota</taxon>
        <taxon>Betaproteobacteria</taxon>
        <taxon>Rhodocyclales</taxon>
        <taxon>Zoogloeaceae</taxon>
        <taxon>Zoogloea</taxon>
    </lineage>
</organism>
<dbReference type="Proteomes" id="UP000580043">
    <property type="component" value="Unassembled WGS sequence"/>
</dbReference>
<evidence type="ECO:0000313" key="3">
    <source>
        <dbReference type="Proteomes" id="UP000580043"/>
    </source>
</evidence>
<dbReference type="AlphaFoldDB" id="A0A848GEG0"/>
<name>A0A848GEG0_9RHOO</name>
<gene>
    <name evidence="2" type="ORF">HHL15_25245</name>
</gene>
<reference evidence="2 3" key="1">
    <citation type="submission" date="2020-04" db="EMBL/GenBank/DDBJ databases">
        <title>Zoogloea sp. G-4-1-14 isolated from soil.</title>
        <authorList>
            <person name="Dahal R.H."/>
        </authorList>
    </citation>
    <scope>NUCLEOTIDE SEQUENCE [LARGE SCALE GENOMIC DNA]</scope>
    <source>
        <strain evidence="2 3">G-4-1-14</strain>
    </source>
</reference>